<dbReference type="InterPro" id="IPR029063">
    <property type="entry name" value="SAM-dependent_MTases_sf"/>
</dbReference>
<feature type="compositionally biased region" description="Polar residues" evidence="1">
    <location>
        <begin position="173"/>
        <end position="184"/>
    </location>
</feature>
<dbReference type="PANTHER" id="PTHR14614">
    <property type="entry name" value="HEPATOCELLULAR CARCINOMA-ASSOCIATED ANTIGEN"/>
    <property type="match status" value="1"/>
</dbReference>
<dbReference type="STRING" id="45357.A0A2V1AZI7"/>
<dbReference type="Pfam" id="PF10294">
    <property type="entry name" value="Methyltransf_16"/>
    <property type="match status" value="1"/>
</dbReference>
<evidence type="ECO:0000256" key="1">
    <source>
        <dbReference type="SAM" id="MobiDB-lite"/>
    </source>
</evidence>
<feature type="compositionally biased region" description="Acidic residues" evidence="1">
    <location>
        <begin position="123"/>
        <end position="133"/>
    </location>
</feature>
<dbReference type="InterPro" id="IPR019410">
    <property type="entry name" value="Methyltransf_16"/>
</dbReference>
<dbReference type="PANTHER" id="PTHR14614:SF130">
    <property type="entry name" value="PROTEIN-LYSINE N-METHYLTRANSFERASE EEF2KMT"/>
    <property type="match status" value="1"/>
</dbReference>
<dbReference type="OrthoDB" id="194386at2759"/>
<dbReference type="SUPFAM" id="SSF53335">
    <property type="entry name" value="S-adenosyl-L-methionine-dependent methyltransferases"/>
    <property type="match status" value="1"/>
</dbReference>
<dbReference type="Gene3D" id="3.40.50.150">
    <property type="entry name" value="Vaccinia Virus protein VP39"/>
    <property type="match status" value="1"/>
</dbReference>
<sequence>MPSIIAALRSRALIKEIFADSELLKTASQSQVMAVVDEIAERNPYYTRTFLSEYVDWLERETEGEDEEGGGEDTDGAVSGDVDGAVDLVAEGLEGPGKSIEEEKKREESEEKKEESKERSPGGEDEEEEDLSTEEYGTVAGIDPEEDPVVAAKSSGNQPETGGHGSESRDRASSNLQSALPTSDTDPYELLCSLLSSRPLPPTAPDLLQYPIDESSNWVSIRETPRVISGQGTTGARTWNAALLLAFVLNTDGRFKGEFDGSTVLELGAGTGLVGAALAKKWQQHNLKKIIITDGDEGVVEKLPLTLETNDIEKHNIECAQFLWGKTVPPENVDIVLGADIIYDPSVLDVLLDTLGDFFAQGARYAVIARSDRNPETTKDWERKSDERFDREVIRVEDPTVSTLPCWFHSGANDITVEIVRKKRV</sequence>
<reference evidence="2 3" key="1">
    <citation type="submission" date="2017-12" db="EMBL/GenBank/DDBJ databases">
        <title>Genome Sequence of a Multidrug-Resistant Candida haemulonii Isolate from a Patient with Chronic Leg Ulcers in Israel.</title>
        <authorList>
            <person name="Chow N.A."/>
            <person name="Gade L."/>
            <person name="Batra D."/>
            <person name="Rowe L.A."/>
            <person name="Ben-Ami R."/>
            <person name="Loparev V.N."/>
            <person name="Litvintseva A.P."/>
        </authorList>
    </citation>
    <scope>NUCLEOTIDE SEQUENCE [LARGE SCALE GENOMIC DNA]</scope>
    <source>
        <strain evidence="2 3">B11899</strain>
    </source>
</reference>
<gene>
    <name evidence="2" type="ORF">CXQ85_002964</name>
</gene>
<dbReference type="EMBL" id="PKFO01000010">
    <property type="protein sequence ID" value="PVH23234.1"/>
    <property type="molecule type" value="Genomic_DNA"/>
</dbReference>
<protein>
    <recommendedName>
        <fullName evidence="4">FAM86 N-terminal domain-containing protein</fullName>
    </recommendedName>
</protein>
<organism evidence="2 3">
    <name type="scientific">Candidozyma haemuli</name>
    <dbReference type="NCBI Taxonomy" id="45357"/>
    <lineage>
        <taxon>Eukaryota</taxon>
        <taxon>Fungi</taxon>
        <taxon>Dikarya</taxon>
        <taxon>Ascomycota</taxon>
        <taxon>Saccharomycotina</taxon>
        <taxon>Pichiomycetes</taxon>
        <taxon>Metschnikowiaceae</taxon>
        <taxon>Candidozyma</taxon>
    </lineage>
</organism>
<keyword evidence="3" id="KW-1185">Reference proteome</keyword>
<feature type="compositionally biased region" description="Basic and acidic residues" evidence="1">
    <location>
        <begin position="99"/>
        <end position="122"/>
    </location>
</feature>
<proteinExistence type="predicted"/>
<comment type="caution">
    <text evidence="2">The sequence shown here is derived from an EMBL/GenBank/DDBJ whole genome shotgun (WGS) entry which is preliminary data.</text>
</comment>
<name>A0A2V1AZI7_9ASCO</name>
<dbReference type="Proteomes" id="UP000244309">
    <property type="component" value="Unassembled WGS sequence"/>
</dbReference>
<accession>A0A2V1AZI7</accession>
<feature type="region of interest" description="Disordered" evidence="1">
    <location>
        <begin position="60"/>
        <end position="184"/>
    </location>
</feature>
<evidence type="ECO:0008006" key="4">
    <source>
        <dbReference type="Google" id="ProtNLM"/>
    </source>
</evidence>
<dbReference type="VEuPathDB" id="FungiDB:CXQ85_002964"/>
<dbReference type="GO" id="GO:0008757">
    <property type="term" value="F:S-adenosylmethionine-dependent methyltransferase activity"/>
    <property type="evidence" value="ECO:0007669"/>
    <property type="project" value="UniProtKB-ARBA"/>
</dbReference>
<dbReference type="GO" id="GO:0005737">
    <property type="term" value="C:cytoplasm"/>
    <property type="evidence" value="ECO:0007669"/>
    <property type="project" value="TreeGrafter"/>
</dbReference>
<feature type="compositionally biased region" description="Acidic residues" evidence="1">
    <location>
        <begin position="62"/>
        <end position="75"/>
    </location>
</feature>
<dbReference type="AlphaFoldDB" id="A0A2V1AZI7"/>
<evidence type="ECO:0000313" key="2">
    <source>
        <dbReference type="EMBL" id="PVH23234.1"/>
    </source>
</evidence>
<dbReference type="RefSeq" id="XP_025344174.1">
    <property type="nucleotide sequence ID" value="XM_025486624.1"/>
</dbReference>
<dbReference type="GeneID" id="37008295"/>
<dbReference type="CDD" id="cd02440">
    <property type="entry name" value="AdoMet_MTases"/>
    <property type="match status" value="1"/>
</dbReference>
<evidence type="ECO:0000313" key="3">
    <source>
        <dbReference type="Proteomes" id="UP000244309"/>
    </source>
</evidence>